<feature type="transmembrane region" description="Helical" evidence="1">
    <location>
        <begin position="33"/>
        <end position="53"/>
    </location>
</feature>
<reference evidence="2 3" key="1">
    <citation type="submission" date="2013-12" db="EMBL/GenBank/DDBJ databases">
        <authorList>
            <person name="Cubeta M."/>
            <person name="Pakala S."/>
            <person name="Fedorova N."/>
            <person name="Thomas E."/>
            <person name="Dean R."/>
            <person name="Jabaji S."/>
            <person name="Neate S."/>
            <person name="Toda T."/>
            <person name="Tavantzis S."/>
            <person name="Vilgalys R."/>
            <person name="Bharathan N."/>
            <person name="Pakala S."/>
            <person name="Losada L.S."/>
            <person name="Zafar N."/>
            <person name="Nierman W."/>
        </authorList>
    </citation>
    <scope>NUCLEOTIDE SEQUENCE [LARGE SCALE GENOMIC DNA]</scope>
    <source>
        <strain evidence="2 3">123E</strain>
    </source>
</reference>
<dbReference type="Gene3D" id="3.40.50.1820">
    <property type="entry name" value="alpha/beta hydrolase"/>
    <property type="match status" value="1"/>
</dbReference>
<dbReference type="AlphaFoldDB" id="A0A074SCC1"/>
<proteinExistence type="predicted"/>
<keyword evidence="1" id="KW-0472">Membrane</keyword>
<organism evidence="2 3">
    <name type="scientific">Rhizoctonia solani 123E</name>
    <dbReference type="NCBI Taxonomy" id="1423351"/>
    <lineage>
        <taxon>Eukaryota</taxon>
        <taxon>Fungi</taxon>
        <taxon>Dikarya</taxon>
        <taxon>Basidiomycota</taxon>
        <taxon>Agaricomycotina</taxon>
        <taxon>Agaricomycetes</taxon>
        <taxon>Cantharellales</taxon>
        <taxon>Ceratobasidiaceae</taxon>
        <taxon>Rhizoctonia</taxon>
    </lineage>
</organism>
<keyword evidence="1" id="KW-1133">Transmembrane helix</keyword>
<dbReference type="Proteomes" id="UP000027456">
    <property type="component" value="Unassembled WGS sequence"/>
</dbReference>
<name>A0A074SCC1_9AGAM</name>
<dbReference type="EMBL" id="AZST01000683">
    <property type="protein sequence ID" value="KEP47667.1"/>
    <property type="molecule type" value="Genomic_DNA"/>
</dbReference>
<evidence type="ECO:0000313" key="2">
    <source>
        <dbReference type="EMBL" id="KEP47667.1"/>
    </source>
</evidence>
<dbReference type="HOGENOM" id="CLU_1653124_0_0_1"/>
<dbReference type="InterPro" id="IPR029058">
    <property type="entry name" value="AB_hydrolase_fold"/>
</dbReference>
<evidence type="ECO:0000313" key="3">
    <source>
        <dbReference type="Proteomes" id="UP000027456"/>
    </source>
</evidence>
<accession>A0A074SCC1</accession>
<gene>
    <name evidence="2" type="ORF">V565_148070</name>
</gene>
<dbReference type="OrthoDB" id="408373at2759"/>
<evidence type="ECO:0000256" key="1">
    <source>
        <dbReference type="SAM" id="Phobius"/>
    </source>
</evidence>
<protein>
    <submittedName>
        <fullName evidence="2">Putative alpha/beta hydrolase</fullName>
    </submittedName>
</protein>
<sequence length="160" mass="17628">MTPYKTSSFGALFIYDAVHDAASLSIPLARPTLYITIIVLAFSLIALVGLVVVSTKPETHPLLGGLRFTKGSRLAQLKTHAQELYSIDFYGPGHSIRLTKGCVQYWLIGPEEGVKVVLIHGLTTPSLVWKYITGDLVDAGFRVLIYDQMQSLLDMIPTYT</sequence>
<keyword evidence="3" id="KW-1185">Reference proteome</keyword>
<dbReference type="SUPFAM" id="SSF53474">
    <property type="entry name" value="alpha/beta-Hydrolases"/>
    <property type="match status" value="1"/>
</dbReference>
<keyword evidence="1" id="KW-0812">Transmembrane</keyword>
<dbReference type="GO" id="GO:0016787">
    <property type="term" value="F:hydrolase activity"/>
    <property type="evidence" value="ECO:0007669"/>
    <property type="project" value="UniProtKB-KW"/>
</dbReference>
<comment type="caution">
    <text evidence="2">The sequence shown here is derived from an EMBL/GenBank/DDBJ whole genome shotgun (WGS) entry which is preliminary data.</text>
</comment>
<dbReference type="STRING" id="1423351.A0A074SCC1"/>
<keyword evidence="2" id="KW-0378">Hydrolase</keyword>